<dbReference type="Gene3D" id="2.40.170.20">
    <property type="entry name" value="TonB-dependent receptor, beta-barrel domain"/>
    <property type="match status" value="1"/>
</dbReference>
<dbReference type="AlphaFoldDB" id="A0A1M6R5H9"/>
<dbReference type="GO" id="GO:0044718">
    <property type="term" value="P:siderophore transmembrane transport"/>
    <property type="evidence" value="ECO:0007669"/>
    <property type="project" value="TreeGrafter"/>
</dbReference>
<dbReference type="Pfam" id="PF13715">
    <property type="entry name" value="CarbopepD_reg_2"/>
    <property type="match status" value="1"/>
</dbReference>
<sequence length="796" mass="89909">MSLINSRGIVMLFMLVLFTVSSSFSQNKDPYKATLSGHIKSAYTGLDVIGATVYLESVQKGTATDVEGNFKIVVPKGLFKVRFSSVNMKTQIIEIDLIKDVNIEVELREEVLNLNEVTVFAEKQDANVKSLDVGKNELDINKINSMPAFMGEPDVVKSLMLLPGVSTVGEGASGFNVRGGGVDQNLILQDGALIFNPSHVFGFFSVFNPAVVKSASLYKNGMPAQYGGRLSSVLDVELQEGDFNEYKGEVGLGLVASKLALQGPIVKQKVSFLIGGRASYSDWLLNRAKDLELRQSSAMFQDMNAKLAYMVNDKNKISYSGYYSRDGFKFAAESDFEWSMMNHVVKWSHIFSDRADLDVNFVVGNYTSLVKENDQNIRYDVTSIIDYQKMSVKYSYLINERHSLNAGLESTYYQFQPGNRDVITENTSLTDLNIEKEKSIETGIYLEDDFTVNSSLSIRAGLRFSHFVNLGPGIDYLYGANDSRKENNITDTVYYDNGEQIASYQGLEPRVTVNYELTPTSSIKMGYNRTRQYLHMISNTAAVSPYDIWKTSNYYIPPEIGDQLSLGYFRNFRENQYETSVEVYYKHGTDVTDFKNGKDLFMNTNLEADLLTGESNSYGIEFFVNKKMGKLTGWMSYTYSRSFRKVEGENDDETISNGDWYPSNYDKPHDFTTAINYQSTPLVSFGVNFTYSTGRPVTAPELNYNVGNLTYVNSYSLRNELRIPDYHRLDISMNLKTKPKVERWWRASWTFAVYNVYGRKNAFSVYYKNEVGSPPSAYKLSVLGSAFPSIMLNIEF</sequence>
<reference evidence="11" key="1">
    <citation type="submission" date="2016-11" db="EMBL/GenBank/DDBJ databases">
        <authorList>
            <person name="Varghese N."/>
            <person name="Submissions S."/>
        </authorList>
    </citation>
    <scope>NUCLEOTIDE SEQUENCE [LARGE SCALE GENOMIC DNA]</scope>
    <source>
        <strain evidence="11">DSM 26134</strain>
    </source>
</reference>
<dbReference type="GO" id="GO:0009279">
    <property type="term" value="C:cell outer membrane"/>
    <property type="evidence" value="ECO:0007669"/>
    <property type="project" value="UniProtKB-SubCell"/>
</dbReference>
<evidence type="ECO:0000256" key="3">
    <source>
        <dbReference type="ARBA" id="ARBA00022452"/>
    </source>
</evidence>
<keyword evidence="10" id="KW-0675">Receptor</keyword>
<keyword evidence="6 8" id="KW-0472">Membrane</keyword>
<dbReference type="InterPro" id="IPR037066">
    <property type="entry name" value="Plug_dom_sf"/>
</dbReference>
<keyword evidence="5" id="KW-0732">Signal</keyword>
<evidence type="ECO:0000256" key="2">
    <source>
        <dbReference type="ARBA" id="ARBA00022448"/>
    </source>
</evidence>
<accession>A0A1M6R5H9</accession>
<dbReference type="Pfam" id="PF07715">
    <property type="entry name" value="Plug"/>
    <property type="match status" value="1"/>
</dbReference>
<dbReference type="STRING" id="156994.SAMN04488028_10446"/>
<keyword evidence="7 8" id="KW-0998">Cell outer membrane</keyword>
<name>A0A1M6R5H9_REIAG</name>
<evidence type="ECO:0000256" key="7">
    <source>
        <dbReference type="ARBA" id="ARBA00023237"/>
    </source>
</evidence>
<organism evidence="10 11">
    <name type="scientific">Reichenbachiella agariperforans</name>
    <dbReference type="NCBI Taxonomy" id="156994"/>
    <lineage>
        <taxon>Bacteria</taxon>
        <taxon>Pseudomonadati</taxon>
        <taxon>Bacteroidota</taxon>
        <taxon>Cytophagia</taxon>
        <taxon>Cytophagales</taxon>
        <taxon>Reichenbachiellaceae</taxon>
        <taxon>Reichenbachiella</taxon>
    </lineage>
</organism>
<dbReference type="InterPro" id="IPR008969">
    <property type="entry name" value="CarboxyPept-like_regulatory"/>
</dbReference>
<comment type="subcellular location">
    <subcellularLocation>
        <location evidence="1 8">Cell outer membrane</location>
        <topology evidence="1 8">Multi-pass membrane protein</topology>
    </subcellularLocation>
</comment>
<evidence type="ECO:0000313" key="10">
    <source>
        <dbReference type="EMBL" id="SHK27703.1"/>
    </source>
</evidence>
<evidence type="ECO:0000256" key="8">
    <source>
        <dbReference type="PROSITE-ProRule" id="PRU01360"/>
    </source>
</evidence>
<dbReference type="GO" id="GO:0015344">
    <property type="term" value="F:siderophore uptake transmembrane transporter activity"/>
    <property type="evidence" value="ECO:0007669"/>
    <property type="project" value="TreeGrafter"/>
</dbReference>
<protein>
    <submittedName>
        <fullName evidence="10">TonB-dependent Receptor Plug Domain</fullName>
    </submittedName>
</protein>
<dbReference type="EMBL" id="FRAA01000004">
    <property type="protein sequence ID" value="SHK27703.1"/>
    <property type="molecule type" value="Genomic_DNA"/>
</dbReference>
<dbReference type="Gene3D" id="2.60.40.1120">
    <property type="entry name" value="Carboxypeptidase-like, regulatory domain"/>
    <property type="match status" value="1"/>
</dbReference>
<feature type="domain" description="TonB-dependent receptor plug" evidence="9">
    <location>
        <begin position="154"/>
        <end position="229"/>
    </location>
</feature>
<keyword evidence="4 8" id="KW-0812">Transmembrane</keyword>
<dbReference type="Proteomes" id="UP000184474">
    <property type="component" value="Unassembled WGS sequence"/>
</dbReference>
<evidence type="ECO:0000256" key="4">
    <source>
        <dbReference type="ARBA" id="ARBA00022692"/>
    </source>
</evidence>
<proteinExistence type="inferred from homology"/>
<dbReference type="InterPro" id="IPR012910">
    <property type="entry name" value="Plug_dom"/>
</dbReference>
<dbReference type="PANTHER" id="PTHR30069:SF29">
    <property type="entry name" value="HEMOGLOBIN AND HEMOGLOBIN-HAPTOGLOBIN-BINDING PROTEIN 1-RELATED"/>
    <property type="match status" value="1"/>
</dbReference>
<dbReference type="InterPro" id="IPR036942">
    <property type="entry name" value="Beta-barrel_TonB_sf"/>
</dbReference>
<keyword evidence="3 8" id="KW-1134">Transmembrane beta strand</keyword>
<evidence type="ECO:0000313" key="11">
    <source>
        <dbReference type="Proteomes" id="UP000184474"/>
    </source>
</evidence>
<dbReference type="Gene3D" id="2.170.130.10">
    <property type="entry name" value="TonB-dependent receptor, plug domain"/>
    <property type="match status" value="1"/>
</dbReference>
<dbReference type="PANTHER" id="PTHR30069">
    <property type="entry name" value="TONB-DEPENDENT OUTER MEMBRANE RECEPTOR"/>
    <property type="match status" value="1"/>
</dbReference>
<comment type="similarity">
    <text evidence="8">Belongs to the TonB-dependent receptor family.</text>
</comment>
<evidence type="ECO:0000259" key="9">
    <source>
        <dbReference type="Pfam" id="PF07715"/>
    </source>
</evidence>
<keyword evidence="2 8" id="KW-0813">Transport</keyword>
<evidence type="ECO:0000256" key="5">
    <source>
        <dbReference type="ARBA" id="ARBA00022729"/>
    </source>
</evidence>
<dbReference type="SUPFAM" id="SSF49464">
    <property type="entry name" value="Carboxypeptidase regulatory domain-like"/>
    <property type="match status" value="1"/>
</dbReference>
<gene>
    <name evidence="10" type="ORF">SAMN04488028_10446</name>
</gene>
<dbReference type="PROSITE" id="PS52016">
    <property type="entry name" value="TONB_DEPENDENT_REC_3"/>
    <property type="match status" value="1"/>
</dbReference>
<evidence type="ECO:0000256" key="6">
    <source>
        <dbReference type="ARBA" id="ARBA00023136"/>
    </source>
</evidence>
<dbReference type="InterPro" id="IPR039426">
    <property type="entry name" value="TonB-dep_rcpt-like"/>
</dbReference>
<evidence type="ECO:0000256" key="1">
    <source>
        <dbReference type="ARBA" id="ARBA00004571"/>
    </source>
</evidence>
<keyword evidence="11" id="KW-1185">Reference proteome</keyword>
<dbReference type="SUPFAM" id="SSF56935">
    <property type="entry name" value="Porins"/>
    <property type="match status" value="1"/>
</dbReference>